<dbReference type="PANTHER" id="PTHR19302:SF33">
    <property type="entry name" value="GAMMA-TUBULIN COMPLEX COMPONENT 5"/>
    <property type="match status" value="1"/>
</dbReference>
<dbReference type="GO" id="GO:0005874">
    <property type="term" value="C:microtubule"/>
    <property type="evidence" value="ECO:0007669"/>
    <property type="project" value="UniProtKB-KW"/>
</dbReference>
<feature type="domain" description="Gamma tubulin complex component protein N-terminal" evidence="8">
    <location>
        <begin position="266"/>
        <end position="596"/>
    </location>
</feature>
<dbReference type="GO" id="GO:0031122">
    <property type="term" value="P:cytoplasmic microtubule organization"/>
    <property type="evidence" value="ECO:0007669"/>
    <property type="project" value="TreeGrafter"/>
</dbReference>
<comment type="subcellular location">
    <subcellularLocation>
        <location evidence="5">Cytoplasm</location>
        <location evidence="5">Cytoskeleton</location>
        <location evidence="5">Microtubule organizing center</location>
    </subcellularLocation>
</comment>
<evidence type="ECO:0000259" key="7">
    <source>
        <dbReference type="Pfam" id="PF04130"/>
    </source>
</evidence>
<dbReference type="EMBL" id="HBHK01013027">
    <property type="protein sequence ID" value="CAD9683737.1"/>
    <property type="molecule type" value="Transcribed_RNA"/>
</dbReference>
<dbReference type="GO" id="GO:0051321">
    <property type="term" value="P:meiotic cell cycle"/>
    <property type="evidence" value="ECO:0007669"/>
    <property type="project" value="TreeGrafter"/>
</dbReference>
<keyword evidence="3 5" id="KW-0493">Microtubule</keyword>
<dbReference type="InterPro" id="IPR041470">
    <property type="entry name" value="GCP_N"/>
</dbReference>
<proteinExistence type="inferred from homology"/>
<feature type="compositionally biased region" description="Low complexity" evidence="6">
    <location>
        <begin position="168"/>
        <end position="177"/>
    </location>
</feature>
<dbReference type="PANTHER" id="PTHR19302">
    <property type="entry name" value="GAMMA TUBULIN COMPLEX PROTEIN"/>
    <property type="match status" value="1"/>
</dbReference>
<feature type="domain" description="Gamma tubulin complex component C-terminal" evidence="7">
    <location>
        <begin position="601"/>
        <end position="959"/>
    </location>
</feature>
<evidence type="ECO:0000313" key="9">
    <source>
        <dbReference type="EMBL" id="CAD9683737.1"/>
    </source>
</evidence>
<dbReference type="InterPro" id="IPR007259">
    <property type="entry name" value="GCP"/>
</dbReference>
<dbReference type="GO" id="GO:0043015">
    <property type="term" value="F:gamma-tubulin binding"/>
    <property type="evidence" value="ECO:0007669"/>
    <property type="project" value="InterPro"/>
</dbReference>
<evidence type="ECO:0000256" key="4">
    <source>
        <dbReference type="ARBA" id="ARBA00023212"/>
    </source>
</evidence>
<name>A0A7S2RY88_9STRA</name>
<evidence type="ECO:0000256" key="6">
    <source>
        <dbReference type="SAM" id="MobiDB-lite"/>
    </source>
</evidence>
<feature type="compositionally biased region" description="Low complexity" evidence="6">
    <location>
        <begin position="147"/>
        <end position="159"/>
    </location>
</feature>
<dbReference type="GO" id="GO:0000930">
    <property type="term" value="C:gamma-tubulin complex"/>
    <property type="evidence" value="ECO:0007669"/>
    <property type="project" value="TreeGrafter"/>
</dbReference>
<dbReference type="GO" id="GO:0000922">
    <property type="term" value="C:spindle pole"/>
    <property type="evidence" value="ECO:0007669"/>
    <property type="project" value="InterPro"/>
</dbReference>
<feature type="region of interest" description="Disordered" evidence="6">
    <location>
        <begin position="147"/>
        <end position="181"/>
    </location>
</feature>
<evidence type="ECO:0000256" key="2">
    <source>
        <dbReference type="ARBA" id="ARBA00022490"/>
    </source>
</evidence>
<dbReference type="InterPro" id="IPR042241">
    <property type="entry name" value="GCP_C_sf"/>
</dbReference>
<evidence type="ECO:0000256" key="1">
    <source>
        <dbReference type="ARBA" id="ARBA00010337"/>
    </source>
</evidence>
<comment type="similarity">
    <text evidence="1 5">Belongs to the TUBGCP family.</text>
</comment>
<organism evidence="9">
    <name type="scientific">Mucochytrium quahogii</name>
    <dbReference type="NCBI Taxonomy" id="96639"/>
    <lineage>
        <taxon>Eukaryota</taxon>
        <taxon>Sar</taxon>
        <taxon>Stramenopiles</taxon>
        <taxon>Bigyra</taxon>
        <taxon>Labyrinthulomycetes</taxon>
        <taxon>Thraustochytrida</taxon>
        <taxon>Thraustochytriidae</taxon>
        <taxon>Mucochytrium</taxon>
    </lineage>
</organism>
<accession>A0A7S2RY88</accession>
<keyword evidence="4 5" id="KW-0206">Cytoskeleton</keyword>
<dbReference type="GO" id="GO:0007020">
    <property type="term" value="P:microtubule nucleation"/>
    <property type="evidence" value="ECO:0007669"/>
    <property type="project" value="InterPro"/>
</dbReference>
<gene>
    <name evidence="9" type="ORF">QSP1433_LOCUS8178</name>
</gene>
<dbReference type="Pfam" id="PF17681">
    <property type="entry name" value="GCP_N_terminal"/>
    <property type="match status" value="1"/>
</dbReference>
<dbReference type="Gene3D" id="1.20.120.1900">
    <property type="entry name" value="Gamma-tubulin complex, C-terminal domain"/>
    <property type="match status" value="1"/>
</dbReference>
<dbReference type="GO" id="GO:0051225">
    <property type="term" value="P:spindle assembly"/>
    <property type="evidence" value="ECO:0007669"/>
    <property type="project" value="TreeGrafter"/>
</dbReference>
<evidence type="ECO:0000256" key="5">
    <source>
        <dbReference type="RuleBase" id="RU363050"/>
    </source>
</evidence>
<evidence type="ECO:0000259" key="8">
    <source>
        <dbReference type="Pfam" id="PF17681"/>
    </source>
</evidence>
<protein>
    <recommendedName>
        <fullName evidence="5">Spindle pole body component</fullName>
    </recommendedName>
</protein>
<dbReference type="AlphaFoldDB" id="A0A7S2RY88"/>
<dbReference type="GO" id="GO:0051011">
    <property type="term" value="F:microtubule minus-end binding"/>
    <property type="evidence" value="ECO:0007669"/>
    <property type="project" value="TreeGrafter"/>
</dbReference>
<keyword evidence="2 5" id="KW-0963">Cytoplasm</keyword>
<dbReference type="InterPro" id="IPR040457">
    <property type="entry name" value="GCP_C"/>
</dbReference>
<evidence type="ECO:0000256" key="3">
    <source>
        <dbReference type="ARBA" id="ARBA00022701"/>
    </source>
</evidence>
<reference evidence="9" key="1">
    <citation type="submission" date="2021-01" db="EMBL/GenBank/DDBJ databases">
        <authorList>
            <person name="Corre E."/>
            <person name="Pelletier E."/>
            <person name="Niang G."/>
            <person name="Scheremetjew M."/>
            <person name="Finn R."/>
            <person name="Kale V."/>
            <person name="Holt S."/>
            <person name="Cochrane G."/>
            <person name="Meng A."/>
            <person name="Brown T."/>
            <person name="Cohen L."/>
        </authorList>
    </citation>
    <scope>NUCLEOTIDE SEQUENCE</scope>
    <source>
        <strain evidence="9">NY070348D</strain>
    </source>
</reference>
<dbReference type="GO" id="GO:0000278">
    <property type="term" value="P:mitotic cell cycle"/>
    <property type="evidence" value="ECO:0007669"/>
    <property type="project" value="TreeGrafter"/>
</dbReference>
<dbReference type="Pfam" id="PF04130">
    <property type="entry name" value="GCP_C_terminal"/>
    <property type="match status" value="1"/>
</dbReference>
<sequence>MSKSRYLLNKSSTCRRLSEELVSAITGITLENDAENAKLAIDFCVENFENPGVSRLWKSKEDVVGLFERIALKMKVHSEHERARRVMHCIEALADSVPTDEFVAITMVLHLISSPSSPWEEEEGGCTSPMAANIKSRMSFLKNSSVGEIGDSDSESSGGNLEQDWLDDTFSSSSSDITSDDELESCLAGDDMLEVVEPPEPVECSVTGDICVATAELDTPQVVEDYFHARCYDSLVAALGKRENISGREELVASERGTILHEAHVVRTMIMALHGNSNLGILVFDQDRYYVNTEAHFSLAHTSEMSLRSILGVVCDAATDAWRLRSYCERKKVTMLADDWLCNTVRGMLRYHMNAFTDIEKLVQQTGFCTKDGECTPTLIFVSKQLQPHFDQLCKVSELIARLAPVRSNPKLFMDCLHDAALREYMLWEGSPLKSNSEYPYVQLFLSALRPHVEIVSGLLSATNRLDDPFREFFIRETQDGELYVDPDLLPMFWEPIMTGMFLTAKSIRHIKQLGFTGAGEGAGILDNFIAECGSSKESDVMCFPKVSGEGFCWGSSANEVTYCQSEILLRQCLFRHVEAHCAKMESRVMEIVLEEYRVLDKLDAVRSIYFLVDETKMSLFLHDYFNAVDRDFQFKQEDTVIVLNDIVTKTLHLHTQTESYVCRIPSGVLTSSRDIHSLIPEGVEAMDDDDCSSQTEILSELLVNDLELDGGISVEFVESDGAATDTKSKPPSPHGVHALSGLRVTCRIESPLDVIVDDEALQIYQAIFNFLVRIKRTLYVVCQLHHLLRKAMLKSAKKNGSMHKISIMLVEHLHFVTNLHAYVMHRVVDISWAEYLESAKRASSPDELHKLHKCYLRKVCVQCMLSPEDVATKTQVMRAVDEILDCSIAFRAYCLAFLAQEDESTSTSEMLFARILTTHRRFARTNRFLLIMLTQRAAIGGVKHLEDVLIRLDFNHTYSKKAK</sequence>